<dbReference type="GO" id="GO:0016832">
    <property type="term" value="F:aldehyde-lyase activity"/>
    <property type="evidence" value="ECO:0007669"/>
    <property type="project" value="TreeGrafter"/>
</dbReference>
<dbReference type="EMBL" id="ADMC01000027">
    <property type="protein sequence ID" value="EHP45950.1"/>
    <property type="molecule type" value="Genomic_DNA"/>
</dbReference>
<evidence type="ECO:0000313" key="4">
    <source>
        <dbReference type="EMBL" id="EHP45950.1"/>
    </source>
</evidence>
<dbReference type="eggNOG" id="COG0235">
    <property type="taxonomic scope" value="Bacteria"/>
</dbReference>
<dbReference type="RefSeq" id="WP_009137681.1">
    <property type="nucleotide sequence ID" value="NZ_JH594597.1"/>
</dbReference>
<keyword evidence="1" id="KW-0479">Metal-binding</keyword>
<dbReference type="InterPro" id="IPR050197">
    <property type="entry name" value="Aldolase_class_II_sugar_metab"/>
</dbReference>
<protein>
    <recommendedName>
        <fullName evidence="3">Class II aldolase/adducin N-terminal domain-containing protein</fullName>
    </recommendedName>
</protein>
<dbReference type="SMART" id="SM01007">
    <property type="entry name" value="Aldolase_II"/>
    <property type="match status" value="1"/>
</dbReference>
<organism evidence="4 5">
    <name type="scientific">Odoribacter laneus YIT 12061</name>
    <dbReference type="NCBI Taxonomy" id="742817"/>
    <lineage>
        <taxon>Bacteria</taxon>
        <taxon>Pseudomonadati</taxon>
        <taxon>Bacteroidota</taxon>
        <taxon>Bacteroidia</taxon>
        <taxon>Bacteroidales</taxon>
        <taxon>Odoribacteraceae</taxon>
        <taxon>Odoribacter</taxon>
    </lineage>
</organism>
<dbReference type="AlphaFoldDB" id="H1DJV0"/>
<dbReference type="SUPFAM" id="SSF53639">
    <property type="entry name" value="AraD/HMP-PK domain-like"/>
    <property type="match status" value="1"/>
</dbReference>
<dbReference type="GO" id="GO:0005829">
    <property type="term" value="C:cytosol"/>
    <property type="evidence" value="ECO:0007669"/>
    <property type="project" value="TreeGrafter"/>
</dbReference>
<name>H1DJV0_9BACT</name>
<dbReference type="GeneID" id="98070072"/>
<dbReference type="HOGENOM" id="CLU_006033_3_1_10"/>
<evidence type="ECO:0000256" key="1">
    <source>
        <dbReference type="ARBA" id="ARBA00022723"/>
    </source>
</evidence>
<evidence type="ECO:0000259" key="3">
    <source>
        <dbReference type="SMART" id="SM01007"/>
    </source>
</evidence>
<comment type="caution">
    <text evidence="4">The sequence shown here is derived from an EMBL/GenBank/DDBJ whole genome shotgun (WGS) entry which is preliminary data.</text>
</comment>
<dbReference type="PANTHER" id="PTHR22789">
    <property type="entry name" value="FUCULOSE PHOSPHATE ALDOLASE"/>
    <property type="match status" value="1"/>
</dbReference>
<evidence type="ECO:0000313" key="5">
    <source>
        <dbReference type="Proteomes" id="UP000004892"/>
    </source>
</evidence>
<dbReference type="PATRIC" id="fig|742817.3.peg.2715"/>
<dbReference type="InterPro" id="IPR001303">
    <property type="entry name" value="Aldolase_II/adducin_N"/>
</dbReference>
<dbReference type="Proteomes" id="UP000004892">
    <property type="component" value="Unassembled WGS sequence"/>
</dbReference>
<dbReference type="InterPro" id="IPR036409">
    <property type="entry name" value="Aldolase_II/adducin_N_sf"/>
</dbReference>
<feature type="domain" description="Class II aldolase/adducin N-terminal" evidence="3">
    <location>
        <begin position="20"/>
        <end position="196"/>
    </location>
</feature>
<accession>H1DJV0</accession>
<keyword evidence="2" id="KW-0456">Lyase</keyword>
<dbReference type="Pfam" id="PF00596">
    <property type="entry name" value="Aldolase_II"/>
    <property type="match status" value="1"/>
</dbReference>
<keyword evidence="5" id="KW-1185">Reference proteome</keyword>
<dbReference type="GO" id="GO:0019323">
    <property type="term" value="P:pentose catabolic process"/>
    <property type="evidence" value="ECO:0007669"/>
    <property type="project" value="TreeGrafter"/>
</dbReference>
<dbReference type="PANTHER" id="PTHR22789:SF0">
    <property type="entry name" value="3-OXO-TETRONATE 4-PHOSPHATE DECARBOXYLASE-RELATED"/>
    <property type="match status" value="1"/>
</dbReference>
<proteinExistence type="predicted"/>
<sequence length="225" mass="25028">MEESIHIDLFYAEKTEQLKRLVCDIGKRMWERGYVDGNGGNISVRLSKECVLCTPTYMSKGRMQPSDLCMVDLGGKQLAGDRRITSEIKTHLAILRKNANAGGCVHAHPPYTTSYAVCGQLPPLGAMAEAEIFLGDIGLVPYATPGSPLIVQYVEELSVGRTALLMQGHGAITWAASVEEAYWKMENLETYCEIMHLVACRKDTLVPFTLEQRRELSALRKKFES</sequence>
<reference evidence="4 5" key="1">
    <citation type="submission" date="2012-01" db="EMBL/GenBank/DDBJ databases">
        <title>The Genome Sequence of Odoribacter laneus YIT 12061.</title>
        <authorList>
            <consortium name="The Broad Institute Genome Sequencing Platform"/>
            <person name="Earl A."/>
            <person name="Ward D."/>
            <person name="Feldgarden M."/>
            <person name="Gevers D."/>
            <person name="Morotomi M."/>
            <person name="Young S.K."/>
            <person name="Zeng Q."/>
            <person name="Gargeya S."/>
            <person name="Fitzgerald M."/>
            <person name="Haas B."/>
            <person name="Abouelleil A."/>
            <person name="Alvarado L."/>
            <person name="Arachchi H.M."/>
            <person name="Berlin A."/>
            <person name="Chapman S.B."/>
            <person name="Gearin G."/>
            <person name="Goldberg J."/>
            <person name="Griggs A."/>
            <person name="Gujja S."/>
            <person name="Hansen M."/>
            <person name="Heiman D."/>
            <person name="Howarth C."/>
            <person name="Larimer J."/>
            <person name="Lui A."/>
            <person name="MacDonald P.J.P."/>
            <person name="McCowen C."/>
            <person name="Montmayeur A."/>
            <person name="Murphy C."/>
            <person name="Neiman D."/>
            <person name="Pearson M."/>
            <person name="Priest M."/>
            <person name="Roberts A."/>
            <person name="Saif S."/>
            <person name="Shea T."/>
            <person name="Sisk P."/>
            <person name="Stolte C."/>
            <person name="Sykes S."/>
            <person name="Wortman J."/>
            <person name="Nusbaum C."/>
            <person name="Birren B."/>
        </authorList>
    </citation>
    <scope>NUCLEOTIDE SEQUENCE [LARGE SCALE GENOMIC DNA]</scope>
    <source>
        <strain evidence="4 5">YIT 12061</strain>
    </source>
</reference>
<dbReference type="GO" id="GO:0046872">
    <property type="term" value="F:metal ion binding"/>
    <property type="evidence" value="ECO:0007669"/>
    <property type="project" value="UniProtKB-KW"/>
</dbReference>
<dbReference type="STRING" id="742817.HMPREF9449_02536"/>
<gene>
    <name evidence="4" type="ORF">HMPREF9449_02536</name>
</gene>
<evidence type="ECO:0000256" key="2">
    <source>
        <dbReference type="ARBA" id="ARBA00023239"/>
    </source>
</evidence>
<dbReference type="Gene3D" id="3.40.225.10">
    <property type="entry name" value="Class II aldolase/adducin N-terminal domain"/>
    <property type="match status" value="1"/>
</dbReference>